<feature type="region of interest" description="Disordered" evidence="1">
    <location>
        <begin position="180"/>
        <end position="228"/>
    </location>
</feature>
<proteinExistence type="predicted"/>
<name>A0A6A5XZL5_9PLEO</name>
<dbReference type="AlphaFoldDB" id="A0A6A5XZL5"/>
<dbReference type="RefSeq" id="XP_033387084.1">
    <property type="nucleotide sequence ID" value="XM_033526946.1"/>
</dbReference>
<feature type="compositionally biased region" description="Low complexity" evidence="1">
    <location>
        <begin position="132"/>
        <end position="142"/>
    </location>
</feature>
<keyword evidence="3" id="KW-1185">Reference proteome</keyword>
<protein>
    <recommendedName>
        <fullName evidence="4">Vegetative cell wall protein gp1</fullName>
    </recommendedName>
</protein>
<sequence length="404" mass="46533">MNYASQYQTPPPRWTPGDFHGHSSSNYPPPPNYYSPRYGTATPSPRESPKVSAHHRRASHAVPNAVPPQYSSYASPRGAQYDGFSPRNYASQQRAPDYVSGGFDYVRPSRPRRDTDVPPLKRFNRERRHRPSQSQSQRRYVNKVYYDDEYVYESPPPPYEQYARYEAYVDANGYYHRQMPIYTDTKKTTTSSSNRRRASHSGGSKPSPEKRQSAARPKPQATEEDARRAGIPAGYSYKNWDPTEEPIVLLGSVFDANSLGKWIYDWAVHHSEPASPISEMAGELWLLLIQLAGKVKRAEETMKKIRKQESRELVEDFLESGDRLWDRFCKMLKACEEYMWKLAQKETGEKKPASLGKNSGLDFVDSLFGRDQQLEKLEKWMTGARLWGMRFDANCEDILRYPSA</sequence>
<feature type="region of interest" description="Disordered" evidence="1">
    <location>
        <begin position="1"/>
        <end position="142"/>
    </location>
</feature>
<evidence type="ECO:0000256" key="1">
    <source>
        <dbReference type="SAM" id="MobiDB-lite"/>
    </source>
</evidence>
<dbReference type="EMBL" id="ML978067">
    <property type="protein sequence ID" value="KAF2018745.1"/>
    <property type="molecule type" value="Genomic_DNA"/>
</dbReference>
<feature type="compositionally biased region" description="Basic residues" evidence="1">
    <location>
        <begin position="122"/>
        <end position="131"/>
    </location>
</feature>
<evidence type="ECO:0000313" key="3">
    <source>
        <dbReference type="Proteomes" id="UP000799778"/>
    </source>
</evidence>
<dbReference type="Proteomes" id="UP000799778">
    <property type="component" value="Unassembled WGS sequence"/>
</dbReference>
<dbReference type="OrthoDB" id="5398854at2759"/>
<reference evidence="2" key="1">
    <citation type="journal article" date="2020" name="Stud. Mycol.">
        <title>101 Dothideomycetes genomes: a test case for predicting lifestyles and emergence of pathogens.</title>
        <authorList>
            <person name="Haridas S."/>
            <person name="Albert R."/>
            <person name="Binder M."/>
            <person name="Bloem J."/>
            <person name="Labutti K."/>
            <person name="Salamov A."/>
            <person name="Andreopoulos B."/>
            <person name="Baker S."/>
            <person name="Barry K."/>
            <person name="Bills G."/>
            <person name="Bluhm B."/>
            <person name="Cannon C."/>
            <person name="Castanera R."/>
            <person name="Culley D."/>
            <person name="Daum C."/>
            <person name="Ezra D."/>
            <person name="Gonzalez J."/>
            <person name="Henrissat B."/>
            <person name="Kuo A."/>
            <person name="Liang C."/>
            <person name="Lipzen A."/>
            <person name="Lutzoni F."/>
            <person name="Magnuson J."/>
            <person name="Mondo S."/>
            <person name="Nolan M."/>
            <person name="Ohm R."/>
            <person name="Pangilinan J."/>
            <person name="Park H.-J."/>
            <person name="Ramirez L."/>
            <person name="Alfaro M."/>
            <person name="Sun H."/>
            <person name="Tritt A."/>
            <person name="Yoshinaga Y."/>
            <person name="Zwiers L.-H."/>
            <person name="Turgeon B."/>
            <person name="Goodwin S."/>
            <person name="Spatafora J."/>
            <person name="Crous P."/>
            <person name="Grigoriev I."/>
        </authorList>
    </citation>
    <scope>NUCLEOTIDE SEQUENCE</scope>
    <source>
        <strain evidence="2">CBS 175.79</strain>
    </source>
</reference>
<gene>
    <name evidence="2" type="ORF">BU24DRAFT_418293</name>
</gene>
<dbReference type="GeneID" id="54284343"/>
<evidence type="ECO:0000313" key="2">
    <source>
        <dbReference type="EMBL" id="KAF2018745.1"/>
    </source>
</evidence>
<evidence type="ECO:0008006" key="4">
    <source>
        <dbReference type="Google" id="ProtNLM"/>
    </source>
</evidence>
<organism evidence="2 3">
    <name type="scientific">Aaosphaeria arxii CBS 175.79</name>
    <dbReference type="NCBI Taxonomy" id="1450172"/>
    <lineage>
        <taxon>Eukaryota</taxon>
        <taxon>Fungi</taxon>
        <taxon>Dikarya</taxon>
        <taxon>Ascomycota</taxon>
        <taxon>Pezizomycotina</taxon>
        <taxon>Dothideomycetes</taxon>
        <taxon>Pleosporomycetidae</taxon>
        <taxon>Pleosporales</taxon>
        <taxon>Pleosporales incertae sedis</taxon>
        <taxon>Aaosphaeria</taxon>
    </lineage>
</organism>
<accession>A0A6A5XZL5</accession>